<dbReference type="RefSeq" id="WP_115964407.1">
    <property type="nucleotide sequence ID" value="NZ_CBCRVL010000015.1"/>
</dbReference>
<dbReference type="AlphaFoldDB" id="A0A3D9CFP5"/>
<keyword evidence="2" id="KW-1133">Transmembrane helix</keyword>
<organism evidence="3 4">
    <name type="scientific">Chryseobacterium flavum</name>
    <dbReference type="NCBI Taxonomy" id="415851"/>
    <lineage>
        <taxon>Bacteria</taxon>
        <taxon>Pseudomonadati</taxon>
        <taxon>Bacteroidota</taxon>
        <taxon>Flavobacteriia</taxon>
        <taxon>Flavobacteriales</taxon>
        <taxon>Weeksellaceae</taxon>
        <taxon>Chryseobacterium group</taxon>
        <taxon>Chryseobacterium</taxon>
    </lineage>
</organism>
<feature type="transmembrane region" description="Helical" evidence="2">
    <location>
        <begin position="84"/>
        <end position="105"/>
    </location>
</feature>
<evidence type="ECO:0000313" key="4">
    <source>
        <dbReference type="Proteomes" id="UP000256769"/>
    </source>
</evidence>
<proteinExistence type="predicted"/>
<reference evidence="3 4" key="1">
    <citation type="journal article" date="2007" name="Int. J. Syst. Evol. Microbiol.">
        <title>Chryseobacterium flavum sp. nov., isolated from polluted soil.</title>
        <authorList>
            <person name="Zhou Y."/>
            <person name="Dong J."/>
            <person name="Wang X."/>
            <person name="Huang X."/>
            <person name="Zhang K.Y."/>
            <person name="Zhang Y.Q."/>
            <person name="Guo Y.F."/>
            <person name="Lai R."/>
            <person name="Li W.J."/>
        </authorList>
    </citation>
    <scope>NUCLEOTIDE SEQUENCE [LARGE SCALE GENOMIC DNA]</scope>
    <source>
        <strain evidence="3 4">KCTC 12877</strain>
    </source>
</reference>
<dbReference type="EMBL" id="QNUE01000030">
    <property type="protein sequence ID" value="REC64568.1"/>
    <property type="molecule type" value="Genomic_DNA"/>
</dbReference>
<comment type="caution">
    <text evidence="3">The sequence shown here is derived from an EMBL/GenBank/DDBJ whole genome shotgun (WGS) entry which is preliminary data.</text>
</comment>
<keyword evidence="4" id="KW-1185">Reference proteome</keyword>
<keyword evidence="2" id="KW-0472">Membrane</keyword>
<evidence type="ECO:0000256" key="2">
    <source>
        <dbReference type="SAM" id="Phobius"/>
    </source>
</evidence>
<gene>
    <name evidence="3" type="ORF">DRF59_20370</name>
</gene>
<feature type="compositionally biased region" description="Low complexity" evidence="1">
    <location>
        <begin position="20"/>
        <end position="29"/>
    </location>
</feature>
<feature type="transmembrane region" description="Helical" evidence="2">
    <location>
        <begin position="52"/>
        <end position="72"/>
    </location>
</feature>
<dbReference type="Proteomes" id="UP000256769">
    <property type="component" value="Unassembled WGS sequence"/>
</dbReference>
<feature type="transmembrane region" description="Helical" evidence="2">
    <location>
        <begin position="117"/>
        <end position="137"/>
    </location>
</feature>
<sequence length="143" mass="16657">MSWNFFEIFDIIVDAMKLFSSSDPSGSTSSDRKSLNYDEKPQKKESKKYRYFTEKVSAVALTFAAFLFFFVFKDPLPAQNYMETVVVTSLIGIGISFLVFFVLYVLELYYFKTLFKLLFFSCSVIVFFISAALYAYFRSGWFV</sequence>
<feature type="region of interest" description="Disordered" evidence="1">
    <location>
        <begin position="20"/>
        <end position="45"/>
    </location>
</feature>
<evidence type="ECO:0000256" key="1">
    <source>
        <dbReference type="SAM" id="MobiDB-lite"/>
    </source>
</evidence>
<feature type="compositionally biased region" description="Basic and acidic residues" evidence="1">
    <location>
        <begin position="30"/>
        <end position="44"/>
    </location>
</feature>
<keyword evidence="2" id="KW-0812">Transmembrane</keyword>
<accession>A0A3D9CFP5</accession>
<protein>
    <submittedName>
        <fullName evidence="3">Branched-chain amino acid ABC transporter substrate-binding protein</fullName>
    </submittedName>
</protein>
<name>A0A3D9CFP5_9FLAO</name>
<evidence type="ECO:0000313" key="3">
    <source>
        <dbReference type="EMBL" id="REC64568.1"/>
    </source>
</evidence>